<dbReference type="Pfam" id="PF00005">
    <property type="entry name" value="ABC_tran"/>
    <property type="match status" value="1"/>
</dbReference>
<dbReference type="AlphaFoldDB" id="A0A8C0XLG6"/>
<feature type="transmembrane region" description="Helical" evidence="10">
    <location>
        <begin position="499"/>
        <end position="521"/>
    </location>
</feature>
<dbReference type="KEGG" id="ccan:109700492"/>
<evidence type="ECO:0000256" key="4">
    <source>
        <dbReference type="ARBA" id="ARBA00022692"/>
    </source>
</evidence>
<dbReference type="InterPro" id="IPR003439">
    <property type="entry name" value="ABC_transporter-like_ATP-bd"/>
</dbReference>
<dbReference type="SUPFAM" id="SSF52540">
    <property type="entry name" value="P-loop containing nucleoside triphosphate hydrolases"/>
    <property type="match status" value="1"/>
</dbReference>
<keyword evidence="13" id="KW-1185">Reference proteome</keyword>
<reference evidence="12" key="1">
    <citation type="submission" date="2023-09" db="UniProtKB">
        <authorList>
            <consortium name="Ensembl"/>
        </authorList>
    </citation>
    <scope>IDENTIFICATION</scope>
</reference>
<keyword evidence="4 10" id="KW-0812">Transmembrane</keyword>
<dbReference type="Proteomes" id="UP001732720">
    <property type="component" value="Chromosome 12"/>
</dbReference>
<comment type="subcellular location">
    <subcellularLocation>
        <location evidence="1">Membrane</location>
        <topology evidence="1">Multi-pass membrane protein</topology>
    </subcellularLocation>
</comment>
<reference evidence="14" key="2">
    <citation type="submission" date="2025-04" db="UniProtKB">
        <authorList>
            <consortium name="RefSeq"/>
        </authorList>
    </citation>
    <scope>IDENTIFICATION</scope>
    <source>
        <tissue evidence="14">Leukocyte</tissue>
    </source>
</reference>
<dbReference type="InterPro" id="IPR013525">
    <property type="entry name" value="ABC2_TM"/>
</dbReference>
<evidence type="ECO:0000256" key="2">
    <source>
        <dbReference type="ARBA" id="ARBA00005814"/>
    </source>
</evidence>
<name>A0A8C0XLG6_CASCN</name>
<evidence type="ECO:0000256" key="7">
    <source>
        <dbReference type="ARBA" id="ARBA00022989"/>
    </source>
</evidence>
<keyword evidence="3" id="KW-0813">Transport</keyword>
<dbReference type="GeneID" id="109700492"/>
<dbReference type="GO" id="GO:0140359">
    <property type="term" value="F:ABC-type transporter activity"/>
    <property type="evidence" value="ECO:0007669"/>
    <property type="project" value="InterPro"/>
</dbReference>
<dbReference type="GO" id="GO:0016324">
    <property type="term" value="C:apical plasma membrane"/>
    <property type="evidence" value="ECO:0007669"/>
    <property type="project" value="TreeGrafter"/>
</dbReference>
<keyword evidence="5" id="KW-0547">Nucleotide-binding</keyword>
<dbReference type="PANTHER" id="PTHR48041:SF113">
    <property type="entry name" value="ATP-BINDING CASSETTE SUB-FAMILY G MEMBER 5"/>
    <property type="match status" value="1"/>
</dbReference>
<evidence type="ECO:0000256" key="10">
    <source>
        <dbReference type="SAM" id="Phobius"/>
    </source>
</evidence>
<evidence type="ECO:0000259" key="11">
    <source>
        <dbReference type="PROSITE" id="PS50893"/>
    </source>
</evidence>
<dbReference type="GO" id="GO:0042632">
    <property type="term" value="P:cholesterol homeostasis"/>
    <property type="evidence" value="ECO:0007669"/>
    <property type="project" value="TreeGrafter"/>
</dbReference>
<dbReference type="Ensembl" id="ENSCCNT00000036823.1">
    <property type="protein sequence ID" value="ENSCCNP00000029198.1"/>
    <property type="gene ID" value="ENSCCNG00000028025.1"/>
</dbReference>
<comment type="similarity">
    <text evidence="2">Belongs to the ABC transporter superfamily. ABCG family. Eye pigment precursor importer (TC 3.A.1.204) subfamily.</text>
</comment>
<dbReference type="GO" id="GO:0043190">
    <property type="term" value="C:ATP-binding cassette (ABC) transporter complex"/>
    <property type="evidence" value="ECO:0007669"/>
    <property type="project" value="TreeGrafter"/>
</dbReference>
<evidence type="ECO:0000256" key="1">
    <source>
        <dbReference type="ARBA" id="ARBA00004141"/>
    </source>
</evidence>
<dbReference type="InterPro" id="IPR050352">
    <property type="entry name" value="ABCG_transporters"/>
</dbReference>
<proteinExistence type="inferred from homology"/>
<evidence type="ECO:0000313" key="12">
    <source>
        <dbReference type="Ensembl" id="ENSCCNP00000029198.1"/>
    </source>
</evidence>
<dbReference type="InterPro" id="IPR003593">
    <property type="entry name" value="AAA+_ATPase"/>
</dbReference>
<evidence type="ECO:0000256" key="5">
    <source>
        <dbReference type="ARBA" id="ARBA00022741"/>
    </source>
</evidence>
<sequence>MSELRFLTPDRAAGPQVNRSSQSSLEEGPAADSERHSLSVLHVSYSVSNRVGPWWDIRSCRQRRNRQILKNVSLCVESGQMMCILGSSGSGKTTLLDAISGRLQRTGTLAGEVCVNGRKLHRDQFQDCFSYVLQSDTFLSNLTVRETLRYTAMLAIRHSSADFFQKKVEMVMAELSLSHVADRMIGNYYLGGISSGERRRVSIAAQLLQDPKVMMFDEPTTGLDCMTANQIIVLLTQLARKGRIVILTIHQPRSELFQHFDKIAILSYGELVFCGTPVEMLDFFHGCGYPCPEHSNPFDFYMDLTSVDTQNKEREIETYKRVQMLESAFKESAICQKTLENIERTKHLKTLPMIPFKTKDPPGALCKLGVLLRRVMRNLLRNKQAVIMRLVQNLIMGLFVIFYLLRLQNQTLNGAVQDRVGLLYQFVGATPYTGMLNAVNLFPVLRAVSDQESQDGLYQKWQMLLAYALHVLPFSIIATVLCTSVSYWTLGLYPEIARFGYFSAALLAPHLIGEFVTLVILGMVQNPNVANSVMALLISAGLLVGSGLVRNIKEMPLPFKIFSYFTFQKYCCEILIVNEFYGLNFTCGSSNDSVTNHPLCAITQGIQYIEETCPGATSRFATNFLILYAFIPLLVILGIVVFKVRDYLISR</sequence>
<keyword evidence="7 10" id="KW-1133">Transmembrane helix</keyword>
<feature type="transmembrane region" description="Helical" evidence="10">
    <location>
        <begin position="624"/>
        <end position="642"/>
    </location>
</feature>
<evidence type="ECO:0000256" key="8">
    <source>
        <dbReference type="ARBA" id="ARBA00023136"/>
    </source>
</evidence>
<dbReference type="FunFam" id="3.40.50.300:FF:003269">
    <property type="entry name" value="ATP binding cassette subfamily G member 5"/>
    <property type="match status" value="1"/>
</dbReference>
<evidence type="ECO:0000313" key="13">
    <source>
        <dbReference type="Proteomes" id="UP001732720"/>
    </source>
</evidence>
<dbReference type="CDD" id="cd03234">
    <property type="entry name" value="ABCG_White"/>
    <property type="match status" value="1"/>
</dbReference>
<dbReference type="GO" id="GO:0033344">
    <property type="term" value="P:cholesterol efflux"/>
    <property type="evidence" value="ECO:0007669"/>
    <property type="project" value="TreeGrafter"/>
</dbReference>
<keyword evidence="6 14" id="KW-0067">ATP-binding</keyword>
<dbReference type="Gene3D" id="3.40.50.300">
    <property type="entry name" value="P-loop containing nucleotide triphosphate hydrolases"/>
    <property type="match status" value="1"/>
</dbReference>
<dbReference type="RefSeq" id="XP_020041282.1">
    <property type="nucleotide sequence ID" value="XM_020185693.1"/>
</dbReference>
<dbReference type="OrthoDB" id="66620at2759"/>
<dbReference type="InterPro" id="IPR027417">
    <property type="entry name" value="P-loop_NTPase"/>
</dbReference>
<feature type="transmembrane region" description="Helical" evidence="10">
    <location>
        <begin position="425"/>
        <end position="445"/>
    </location>
</feature>
<protein>
    <submittedName>
        <fullName evidence="14">ATP-binding cassette sub-family G member 5</fullName>
    </submittedName>
</protein>
<dbReference type="PANTHER" id="PTHR48041">
    <property type="entry name" value="ABC TRANSPORTER G FAMILY MEMBER 28"/>
    <property type="match status" value="1"/>
</dbReference>
<organism evidence="12">
    <name type="scientific">Castor canadensis</name>
    <name type="common">American beaver</name>
    <dbReference type="NCBI Taxonomy" id="51338"/>
    <lineage>
        <taxon>Eukaryota</taxon>
        <taxon>Metazoa</taxon>
        <taxon>Chordata</taxon>
        <taxon>Craniata</taxon>
        <taxon>Vertebrata</taxon>
        <taxon>Euteleostomi</taxon>
        <taxon>Mammalia</taxon>
        <taxon>Eutheria</taxon>
        <taxon>Euarchontoglires</taxon>
        <taxon>Glires</taxon>
        <taxon>Rodentia</taxon>
        <taxon>Castorimorpha</taxon>
        <taxon>Castoridae</taxon>
        <taxon>Castor</taxon>
    </lineage>
</organism>
<dbReference type="SMART" id="SM00382">
    <property type="entry name" value="AAA"/>
    <property type="match status" value="1"/>
</dbReference>
<keyword evidence="8 10" id="KW-0472">Membrane</keyword>
<dbReference type="InterPro" id="IPR017871">
    <property type="entry name" value="ABC_transporter-like_CS"/>
</dbReference>
<dbReference type="PROSITE" id="PS00211">
    <property type="entry name" value="ABC_TRANSPORTER_1"/>
    <property type="match status" value="1"/>
</dbReference>
<evidence type="ECO:0000256" key="9">
    <source>
        <dbReference type="SAM" id="MobiDB-lite"/>
    </source>
</evidence>
<feature type="domain" description="ABC transporter" evidence="11">
    <location>
        <begin position="38"/>
        <end position="293"/>
    </location>
</feature>
<feature type="transmembrane region" description="Helical" evidence="10">
    <location>
        <begin position="465"/>
        <end position="487"/>
    </location>
</feature>
<accession>A0A8C0XLG6</accession>
<feature type="region of interest" description="Disordered" evidence="9">
    <location>
        <begin position="1"/>
        <end position="32"/>
    </location>
</feature>
<feature type="transmembrane region" description="Helical" evidence="10">
    <location>
        <begin position="533"/>
        <end position="552"/>
    </location>
</feature>
<dbReference type="InterPro" id="IPR043926">
    <property type="entry name" value="ABCG_dom"/>
</dbReference>
<evidence type="ECO:0000313" key="14">
    <source>
        <dbReference type="RefSeq" id="XP_020041282.1"/>
    </source>
</evidence>
<gene>
    <name evidence="12 14" type="primary">Abcg5</name>
</gene>
<dbReference type="GO" id="GO:0005524">
    <property type="term" value="F:ATP binding"/>
    <property type="evidence" value="ECO:0007669"/>
    <property type="project" value="UniProtKB-KW"/>
</dbReference>
<dbReference type="Pfam" id="PF19055">
    <property type="entry name" value="ABC2_membrane_7"/>
    <property type="match status" value="1"/>
</dbReference>
<evidence type="ECO:0000256" key="3">
    <source>
        <dbReference type="ARBA" id="ARBA00022448"/>
    </source>
</evidence>
<dbReference type="CTD" id="64240"/>
<dbReference type="GO" id="GO:0016887">
    <property type="term" value="F:ATP hydrolysis activity"/>
    <property type="evidence" value="ECO:0007669"/>
    <property type="project" value="InterPro"/>
</dbReference>
<feature type="transmembrane region" description="Helical" evidence="10">
    <location>
        <begin position="386"/>
        <end position="405"/>
    </location>
</feature>
<dbReference type="PROSITE" id="PS50893">
    <property type="entry name" value="ABC_TRANSPORTER_2"/>
    <property type="match status" value="1"/>
</dbReference>
<evidence type="ECO:0000256" key="6">
    <source>
        <dbReference type="ARBA" id="ARBA00022840"/>
    </source>
</evidence>
<dbReference type="Pfam" id="PF01061">
    <property type="entry name" value="ABC2_membrane"/>
    <property type="match status" value="1"/>
</dbReference>